<sequence length="225" mass="24849">MAAGPRKRRLCLRQVVNALRYICRTGCRWRGLPAGFPTWTAVHYYYRRWQQDGTLPRLNRALTQDDRIRHGGAPTPAVLCLDSRSVKLAPRISEARGLDAPKRVNGRKRQLPVDTGGRVWACRAPGRALARGQRRRPAAGRTPAVGAALAGDCDRPSLPRPLHRRAAGARAATRAGQPPAVYLGLRARGPALGRRADLRLAHLLPTPRRRLRAPARQPCYLDVVG</sequence>
<proteinExistence type="predicted"/>
<keyword evidence="3" id="KW-1185">Reference proteome</keyword>
<reference evidence="3" key="1">
    <citation type="journal article" date="2019" name="Int. J. Syst. Evol. Microbiol.">
        <title>The Global Catalogue of Microorganisms (GCM) 10K type strain sequencing project: providing services to taxonomists for standard genome sequencing and annotation.</title>
        <authorList>
            <consortium name="The Broad Institute Genomics Platform"/>
            <consortium name="The Broad Institute Genome Sequencing Center for Infectious Disease"/>
            <person name="Wu L."/>
            <person name="Ma J."/>
        </authorList>
    </citation>
    <scope>NUCLEOTIDE SEQUENCE [LARGE SCALE GENOMIC DNA]</scope>
    <source>
        <strain evidence="3">JCM 17924</strain>
    </source>
</reference>
<evidence type="ECO:0000313" key="2">
    <source>
        <dbReference type="EMBL" id="GAA4383102.1"/>
    </source>
</evidence>
<dbReference type="PANTHER" id="PTHR30007">
    <property type="entry name" value="PHP DOMAIN PROTEIN"/>
    <property type="match status" value="1"/>
</dbReference>
<evidence type="ECO:0000313" key="3">
    <source>
        <dbReference type="Proteomes" id="UP001500454"/>
    </source>
</evidence>
<accession>A0ABP8J135</accession>
<dbReference type="InterPro" id="IPR025161">
    <property type="entry name" value="IS402-like_dom"/>
</dbReference>
<feature type="domain" description="Insertion element IS402-like" evidence="1">
    <location>
        <begin position="6"/>
        <end position="58"/>
    </location>
</feature>
<evidence type="ECO:0000259" key="1">
    <source>
        <dbReference type="Pfam" id="PF13340"/>
    </source>
</evidence>
<gene>
    <name evidence="2" type="ORF">GCM10023186_23970</name>
</gene>
<organism evidence="2 3">
    <name type="scientific">Hymenobacter koreensis</name>
    <dbReference type="NCBI Taxonomy" id="1084523"/>
    <lineage>
        <taxon>Bacteria</taxon>
        <taxon>Pseudomonadati</taxon>
        <taxon>Bacteroidota</taxon>
        <taxon>Cytophagia</taxon>
        <taxon>Cytophagales</taxon>
        <taxon>Hymenobacteraceae</taxon>
        <taxon>Hymenobacter</taxon>
    </lineage>
</organism>
<dbReference type="Pfam" id="PF13340">
    <property type="entry name" value="DUF4096"/>
    <property type="match status" value="1"/>
</dbReference>
<dbReference type="Proteomes" id="UP001500454">
    <property type="component" value="Unassembled WGS sequence"/>
</dbReference>
<dbReference type="PANTHER" id="PTHR30007:SF0">
    <property type="entry name" value="TRANSPOSASE"/>
    <property type="match status" value="1"/>
</dbReference>
<comment type="caution">
    <text evidence="2">The sequence shown here is derived from an EMBL/GenBank/DDBJ whole genome shotgun (WGS) entry which is preliminary data.</text>
</comment>
<name>A0ABP8J135_9BACT</name>
<protein>
    <recommendedName>
        <fullName evidence="1">Insertion element IS402-like domain-containing protein</fullName>
    </recommendedName>
</protein>
<dbReference type="EMBL" id="BAABHA010000007">
    <property type="protein sequence ID" value="GAA4383102.1"/>
    <property type="molecule type" value="Genomic_DNA"/>
</dbReference>